<evidence type="ECO:0000256" key="1">
    <source>
        <dbReference type="ARBA" id="ARBA00004167"/>
    </source>
</evidence>
<evidence type="ECO:0000313" key="8">
    <source>
        <dbReference type="Proteomes" id="UP000827092"/>
    </source>
</evidence>
<feature type="domain" description="Ig-like" evidence="5">
    <location>
        <begin position="472"/>
        <end position="560"/>
    </location>
</feature>
<comment type="caution">
    <text evidence="7">The sequence shown here is derived from an EMBL/GenBank/DDBJ whole genome shotgun (WGS) entry which is preliminary data.</text>
</comment>
<evidence type="ECO:0000259" key="6">
    <source>
        <dbReference type="PROSITE" id="PS50853"/>
    </source>
</evidence>
<proteinExistence type="predicted"/>
<evidence type="ECO:0008006" key="9">
    <source>
        <dbReference type="Google" id="ProtNLM"/>
    </source>
</evidence>
<dbReference type="InterPro" id="IPR003599">
    <property type="entry name" value="Ig_sub"/>
</dbReference>
<dbReference type="GO" id="GO:0016020">
    <property type="term" value="C:membrane"/>
    <property type="evidence" value="ECO:0007669"/>
    <property type="project" value="UniProtKB-SubCell"/>
</dbReference>
<dbReference type="SMART" id="SM00060">
    <property type="entry name" value="FN3"/>
    <property type="match status" value="1"/>
</dbReference>
<feature type="domain" description="Fibronectin type-III" evidence="6">
    <location>
        <begin position="569"/>
        <end position="659"/>
    </location>
</feature>
<comment type="subcellular location">
    <subcellularLocation>
        <location evidence="1">Membrane</location>
        <topology evidence="1">Single-pass membrane protein</topology>
    </subcellularLocation>
</comment>
<evidence type="ECO:0000256" key="4">
    <source>
        <dbReference type="SAM" id="Phobius"/>
    </source>
</evidence>
<protein>
    <recommendedName>
        <fullName evidence="9">Nephrin</fullName>
    </recommendedName>
</protein>
<dbReference type="InterPro" id="IPR036116">
    <property type="entry name" value="FN3_sf"/>
</dbReference>
<dbReference type="InterPro" id="IPR013162">
    <property type="entry name" value="CD80_C2-set"/>
</dbReference>
<dbReference type="SUPFAM" id="SSF49265">
    <property type="entry name" value="Fibronectin type III"/>
    <property type="match status" value="1"/>
</dbReference>
<keyword evidence="4" id="KW-1133">Transmembrane helix</keyword>
<dbReference type="SUPFAM" id="SSF48726">
    <property type="entry name" value="Immunoglobulin"/>
    <property type="match status" value="4"/>
</dbReference>
<dbReference type="Proteomes" id="UP000827092">
    <property type="component" value="Unassembled WGS sequence"/>
</dbReference>
<accession>A0AAV6UT92</accession>
<dbReference type="PROSITE" id="PS50853">
    <property type="entry name" value="FN3"/>
    <property type="match status" value="1"/>
</dbReference>
<dbReference type="Pfam" id="PF13927">
    <property type="entry name" value="Ig_3"/>
    <property type="match status" value="1"/>
</dbReference>
<evidence type="ECO:0000256" key="3">
    <source>
        <dbReference type="ARBA" id="ARBA00023157"/>
    </source>
</evidence>
<evidence type="ECO:0000256" key="2">
    <source>
        <dbReference type="ARBA" id="ARBA00023136"/>
    </source>
</evidence>
<feature type="domain" description="Ig-like" evidence="5">
    <location>
        <begin position="167"/>
        <end position="264"/>
    </location>
</feature>
<dbReference type="CDD" id="cd00096">
    <property type="entry name" value="Ig"/>
    <property type="match status" value="1"/>
</dbReference>
<dbReference type="InterPro" id="IPR003598">
    <property type="entry name" value="Ig_sub2"/>
</dbReference>
<dbReference type="InterPro" id="IPR036179">
    <property type="entry name" value="Ig-like_dom_sf"/>
</dbReference>
<dbReference type="PANTHER" id="PTHR23278">
    <property type="entry name" value="SIDESTEP PROTEIN"/>
    <property type="match status" value="1"/>
</dbReference>
<keyword evidence="8" id="KW-1185">Reference proteome</keyword>
<dbReference type="Gene3D" id="2.60.40.10">
    <property type="entry name" value="Immunoglobulins"/>
    <property type="match status" value="5"/>
</dbReference>
<dbReference type="InterPro" id="IPR007110">
    <property type="entry name" value="Ig-like_dom"/>
</dbReference>
<keyword evidence="4" id="KW-0812">Transmembrane</keyword>
<evidence type="ECO:0000313" key="7">
    <source>
        <dbReference type="EMBL" id="KAG8187566.1"/>
    </source>
</evidence>
<dbReference type="InterPro" id="IPR003961">
    <property type="entry name" value="FN3_dom"/>
</dbReference>
<feature type="domain" description="Ig-like" evidence="5">
    <location>
        <begin position="375"/>
        <end position="467"/>
    </location>
</feature>
<dbReference type="AlphaFoldDB" id="A0AAV6UT92"/>
<dbReference type="PANTHER" id="PTHR23278:SF19">
    <property type="entry name" value="OBSCURIN"/>
    <property type="match status" value="1"/>
</dbReference>
<organism evidence="7 8">
    <name type="scientific">Oedothorax gibbosus</name>
    <dbReference type="NCBI Taxonomy" id="931172"/>
    <lineage>
        <taxon>Eukaryota</taxon>
        <taxon>Metazoa</taxon>
        <taxon>Ecdysozoa</taxon>
        <taxon>Arthropoda</taxon>
        <taxon>Chelicerata</taxon>
        <taxon>Arachnida</taxon>
        <taxon>Araneae</taxon>
        <taxon>Araneomorphae</taxon>
        <taxon>Entelegynae</taxon>
        <taxon>Araneoidea</taxon>
        <taxon>Linyphiidae</taxon>
        <taxon>Erigoninae</taxon>
        <taxon>Oedothorax</taxon>
    </lineage>
</organism>
<dbReference type="EMBL" id="JAFNEN010000268">
    <property type="protein sequence ID" value="KAG8187566.1"/>
    <property type="molecule type" value="Genomic_DNA"/>
</dbReference>
<dbReference type="SMART" id="SM00408">
    <property type="entry name" value="IGc2"/>
    <property type="match status" value="2"/>
</dbReference>
<name>A0AAV6UT92_9ARAC</name>
<sequence length="702" mass="77545">MGSLDFTALEKYTSDLQPMVRFKIVILSKRPLGLLFPCALVLWLFKVAKNETLRIEACPGTTAGLPCSALLPHKDPSDRSLAAFWYKDDQVAPFYMVDGRTSQDIDQGRHRRLSTLGHRAVFNVSDRVLYLEVESREDSGMFVCRVDSYRSLTRTSTVELHVKAPTPKLVIYNGDTVLGDVVGPYNEGSDLELTCELTGIESGPVQVLWRIQGRTVDSTFKASPNGRIRNDYLLRSLHRSQWMETLSCLAVRNHNSSGEPSLITSVQLDLFLKPLGVRITPAHEHTRAGTVLELHCRSWGSRPPADITWWTANHRFVSNVSTSSRLGPDGSTDSTIRLYPPASDHGLVVTCRAENPVMPGVAVSDKTVLNVTFPPKVLLSLKTYSSSSISEGDTVALICNVMSNPPVGQVHWIFVQETSVPPDTKLFPMDGPQTLVLERLQPWHKGSYRCKANNSEGVGESSSLWLAVRHRPICRSGQRVSYGAQLGETLSVKCEVEAEPQDVTFHWGVSSPARTTALDFSSRGLRSVASYTPVEESHLGALFCWANNSAGEQHVPCTFTVFKPEVPNPPKNCRATNRTRTSFMVTCELGYDGGAAQVFHFRTSPKKAHSAELSLVSPRPVFSVTGLPEGTVFEVRVFARNKMGRSGEVVLETSTSNGQRNGTTGWSTNRSIFVSSLFVICFSIIFFGIAAVLRRRPRPFLL</sequence>
<feature type="transmembrane region" description="Helical" evidence="4">
    <location>
        <begin position="672"/>
        <end position="693"/>
    </location>
</feature>
<dbReference type="PROSITE" id="PS50835">
    <property type="entry name" value="IG_LIKE"/>
    <property type="match status" value="5"/>
</dbReference>
<dbReference type="SMART" id="SM00409">
    <property type="entry name" value="IG"/>
    <property type="match status" value="4"/>
</dbReference>
<feature type="domain" description="Ig-like" evidence="5">
    <location>
        <begin position="274"/>
        <end position="369"/>
    </location>
</feature>
<gene>
    <name evidence="7" type="ORF">JTE90_008452</name>
</gene>
<dbReference type="InterPro" id="IPR013783">
    <property type="entry name" value="Ig-like_fold"/>
</dbReference>
<evidence type="ECO:0000259" key="5">
    <source>
        <dbReference type="PROSITE" id="PS50835"/>
    </source>
</evidence>
<reference evidence="7 8" key="1">
    <citation type="journal article" date="2022" name="Nat. Ecol. Evol.">
        <title>A masculinizing supergene underlies an exaggerated male reproductive morph in a spider.</title>
        <authorList>
            <person name="Hendrickx F."/>
            <person name="De Corte Z."/>
            <person name="Sonet G."/>
            <person name="Van Belleghem S.M."/>
            <person name="Kostlbacher S."/>
            <person name="Vangestel C."/>
        </authorList>
    </citation>
    <scope>NUCLEOTIDE SEQUENCE [LARGE SCALE GENOMIC DNA]</scope>
    <source>
        <strain evidence="7">W744_W776</strain>
    </source>
</reference>
<dbReference type="CDD" id="cd00063">
    <property type="entry name" value="FN3"/>
    <property type="match status" value="1"/>
</dbReference>
<feature type="domain" description="Ig-like" evidence="5">
    <location>
        <begin position="37"/>
        <end position="161"/>
    </location>
</feature>
<keyword evidence="3" id="KW-1015">Disulfide bond</keyword>
<keyword evidence="2 4" id="KW-0472">Membrane</keyword>
<dbReference type="Pfam" id="PF08205">
    <property type="entry name" value="C2-set_2"/>
    <property type="match status" value="1"/>
</dbReference>